<feature type="domain" description="DUF2423" evidence="2">
    <location>
        <begin position="1"/>
        <end position="44"/>
    </location>
</feature>
<dbReference type="PANTHER" id="PTHR28219:SF1">
    <property type="entry name" value="UPF0642 PROTEIN YBL028C"/>
    <property type="match status" value="1"/>
</dbReference>
<dbReference type="PANTHER" id="PTHR28219">
    <property type="entry name" value="UPF0642 PROTEIN YBL028C"/>
    <property type="match status" value="1"/>
</dbReference>
<dbReference type="Proteomes" id="UP000887229">
    <property type="component" value="Unassembled WGS sequence"/>
</dbReference>
<dbReference type="GeneID" id="70294670"/>
<feature type="compositionally biased region" description="Basic and acidic residues" evidence="1">
    <location>
        <begin position="60"/>
        <end position="70"/>
    </location>
</feature>
<gene>
    <name evidence="3" type="ORF">F5Z01DRAFT_659447</name>
</gene>
<evidence type="ECO:0000256" key="1">
    <source>
        <dbReference type="SAM" id="MobiDB-lite"/>
    </source>
</evidence>
<evidence type="ECO:0000259" key="2">
    <source>
        <dbReference type="Pfam" id="PF10338"/>
    </source>
</evidence>
<feature type="compositionally biased region" description="Acidic residues" evidence="1">
    <location>
        <begin position="49"/>
        <end position="59"/>
    </location>
</feature>
<evidence type="ECO:0000313" key="3">
    <source>
        <dbReference type="EMBL" id="KAG9252783.1"/>
    </source>
</evidence>
<organism evidence="3 4">
    <name type="scientific">Emericellopsis atlantica</name>
    <dbReference type="NCBI Taxonomy" id="2614577"/>
    <lineage>
        <taxon>Eukaryota</taxon>
        <taxon>Fungi</taxon>
        <taxon>Dikarya</taxon>
        <taxon>Ascomycota</taxon>
        <taxon>Pezizomycotina</taxon>
        <taxon>Sordariomycetes</taxon>
        <taxon>Hypocreomycetidae</taxon>
        <taxon>Hypocreales</taxon>
        <taxon>Bionectriaceae</taxon>
        <taxon>Emericellopsis</taxon>
    </lineage>
</organism>
<dbReference type="OrthoDB" id="4087970at2759"/>
<feature type="compositionally biased region" description="Polar residues" evidence="1">
    <location>
        <begin position="1"/>
        <end position="16"/>
    </location>
</feature>
<feature type="region of interest" description="Disordered" evidence="1">
    <location>
        <begin position="1"/>
        <end position="23"/>
    </location>
</feature>
<sequence>MARSSRSSAKKFNNQRKAAEIFGPVESARAERLSQRLLDLAKQPKPETSDVDMNVEEAAEDKTTADKTENVDENAMEVEASSKPSTSRVSKRGGIVKKRQKKSKIVFPKYTDRVGNKKKASK</sequence>
<dbReference type="Pfam" id="PF10338">
    <property type="entry name" value="YBL028C_N"/>
    <property type="match status" value="1"/>
</dbReference>
<comment type="caution">
    <text evidence="3">The sequence shown here is derived from an EMBL/GenBank/DDBJ whole genome shotgun (WGS) entry which is preliminary data.</text>
</comment>
<accession>A0A9P7ZJT0</accession>
<proteinExistence type="predicted"/>
<dbReference type="GO" id="GO:0030687">
    <property type="term" value="C:preribosome, large subunit precursor"/>
    <property type="evidence" value="ECO:0007669"/>
    <property type="project" value="TreeGrafter"/>
</dbReference>
<dbReference type="InterPro" id="IPR019434">
    <property type="entry name" value="DUF2423"/>
</dbReference>
<protein>
    <recommendedName>
        <fullName evidence="2">DUF2423 domain-containing protein</fullName>
    </recommendedName>
</protein>
<dbReference type="AlphaFoldDB" id="A0A9P7ZJT0"/>
<dbReference type="RefSeq" id="XP_046116707.1">
    <property type="nucleotide sequence ID" value="XM_046263767.1"/>
</dbReference>
<name>A0A9P7ZJT0_9HYPO</name>
<feature type="compositionally biased region" description="Basic residues" evidence="1">
    <location>
        <begin position="89"/>
        <end position="104"/>
    </location>
</feature>
<dbReference type="EMBL" id="MU251260">
    <property type="protein sequence ID" value="KAG9252783.1"/>
    <property type="molecule type" value="Genomic_DNA"/>
</dbReference>
<feature type="region of interest" description="Disordered" evidence="1">
    <location>
        <begin position="39"/>
        <end position="122"/>
    </location>
</feature>
<evidence type="ECO:0000313" key="4">
    <source>
        <dbReference type="Proteomes" id="UP000887229"/>
    </source>
</evidence>
<keyword evidence="4" id="KW-1185">Reference proteome</keyword>
<reference evidence="3" key="1">
    <citation type="journal article" date="2021" name="IMA Fungus">
        <title>Genomic characterization of three marine fungi, including Emericellopsis atlantica sp. nov. with signatures of a generalist lifestyle and marine biomass degradation.</title>
        <authorList>
            <person name="Hagestad O.C."/>
            <person name="Hou L."/>
            <person name="Andersen J.H."/>
            <person name="Hansen E.H."/>
            <person name="Altermark B."/>
            <person name="Li C."/>
            <person name="Kuhnert E."/>
            <person name="Cox R.J."/>
            <person name="Crous P.W."/>
            <person name="Spatafora J.W."/>
            <person name="Lail K."/>
            <person name="Amirebrahimi M."/>
            <person name="Lipzen A."/>
            <person name="Pangilinan J."/>
            <person name="Andreopoulos W."/>
            <person name="Hayes R.D."/>
            <person name="Ng V."/>
            <person name="Grigoriev I.V."/>
            <person name="Jackson S.A."/>
            <person name="Sutton T.D.S."/>
            <person name="Dobson A.D.W."/>
            <person name="Rama T."/>
        </authorList>
    </citation>
    <scope>NUCLEOTIDE SEQUENCE</scope>
    <source>
        <strain evidence="3">TS7</strain>
    </source>
</reference>